<dbReference type="RefSeq" id="WP_096355880.1">
    <property type="nucleotide sequence ID" value="NZ_AP017313.1"/>
</dbReference>
<evidence type="ECO:0000313" key="7">
    <source>
        <dbReference type="Proteomes" id="UP000539265"/>
    </source>
</evidence>
<dbReference type="InterPro" id="IPR036388">
    <property type="entry name" value="WH-like_DNA-bd_sf"/>
</dbReference>
<evidence type="ECO:0000313" key="6">
    <source>
        <dbReference type="EMBL" id="MBB3058956.1"/>
    </source>
</evidence>
<evidence type="ECO:0000259" key="5">
    <source>
        <dbReference type="PROSITE" id="PS51063"/>
    </source>
</evidence>
<dbReference type="SUPFAM" id="SSF51206">
    <property type="entry name" value="cAMP-binding domain-like"/>
    <property type="match status" value="1"/>
</dbReference>
<dbReference type="Gene3D" id="2.60.120.10">
    <property type="entry name" value="Jelly Rolls"/>
    <property type="match status" value="1"/>
</dbReference>
<keyword evidence="3" id="KW-0804">Transcription</keyword>
<evidence type="ECO:0000256" key="2">
    <source>
        <dbReference type="ARBA" id="ARBA00023125"/>
    </source>
</evidence>
<comment type="caution">
    <text evidence="6">The sequence shown here is derived from an EMBL/GenBank/DDBJ whole genome shotgun (WGS) entry which is preliminary data.</text>
</comment>
<dbReference type="PROSITE" id="PS50042">
    <property type="entry name" value="CNMP_BINDING_3"/>
    <property type="match status" value="1"/>
</dbReference>
<dbReference type="EMBL" id="JACHWX010000028">
    <property type="protein sequence ID" value="MBB3058956.1"/>
    <property type="molecule type" value="Genomic_DNA"/>
</dbReference>
<name>A0A839SM53_9SPHI</name>
<dbReference type="GO" id="GO:0003677">
    <property type="term" value="F:DNA binding"/>
    <property type="evidence" value="ECO:0007669"/>
    <property type="project" value="UniProtKB-KW"/>
</dbReference>
<protein>
    <submittedName>
        <fullName evidence="6">CRP/FNR family transcriptional regulator</fullName>
    </submittedName>
</protein>
<gene>
    <name evidence="6" type="ORF">FHS11_005416</name>
</gene>
<keyword evidence="2" id="KW-0238">DNA-binding</keyword>
<accession>A0A839SM53</accession>
<proteinExistence type="predicted"/>
<dbReference type="Pfam" id="PF00027">
    <property type="entry name" value="cNMP_binding"/>
    <property type="match status" value="1"/>
</dbReference>
<dbReference type="CDD" id="cd00038">
    <property type="entry name" value="CAP_ED"/>
    <property type="match status" value="1"/>
</dbReference>
<evidence type="ECO:0000259" key="4">
    <source>
        <dbReference type="PROSITE" id="PS50042"/>
    </source>
</evidence>
<dbReference type="GO" id="GO:0006355">
    <property type="term" value="P:regulation of DNA-templated transcription"/>
    <property type="evidence" value="ECO:0007669"/>
    <property type="project" value="InterPro"/>
</dbReference>
<dbReference type="Proteomes" id="UP000539265">
    <property type="component" value="Unassembled WGS sequence"/>
</dbReference>
<dbReference type="Gene3D" id="1.10.10.10">
    <property type="entry name" value="Winged helix-like DNA-binding domain superfamily/Winged helix DNA-binding domain"/>
    <property type="match status" value="1"/>
</dbReference>
<dbReference type="InterPro" id="IPR012318">
    <property type="entry name" value="HTH_CRP"/>
</dbReference>
<organism evidence="6 7">
    <name type="scientific">Mucilaginibacter gotjawali</name>
    <dbReference type="NCBI Taxonomy" id="1550579"/>
    <lineage>
        <taxon>Bacteria</taxon>
        <taxon>Pseudomonadati</taxon>
        <taxon>Bacteroidota</taxon>
        <taxon>Sphingobacteriia</taxon>
        <taxon>Sphingobacteriales</taxon>
        <taxon>Sphingobacteriaceae</taxon>
        <taxon>Mucilaginibacter</taxon>
    </lineage>
</organism>
<evidence type="ECO:0000256" key="1">
    <source>
        <dbReference type="ARBA" id="ARBA00023015"/>
    </source>
</evidence>
<reference evidence="6" key="1">
    <citation type="submission" date="2020-08" db="EMBL/GenBank/DDBJ databases">
        <title>Genomic Encyclopedia of Type Strains, Phase III (KMG-III): the genomes of soil and plant-associated and newly described type strains.</title>
        <authorList>
            <person name="Whitman W."/>
        </authorList>
    </citation>
    <scope>NUCLEOTIDE SEQUENCE [LARGE SCALE GENOMIC DNA]</scope>
    <source>
        <strain evidence="6">CECT 8628</strain>
    </source>
</reference>
<dbReference type="InterPro" id="IPR036390">
    <property type="entry name" value="WH_DNA-bd_sf"/>
</dbReference>
<dbReference type="InterPro" id="IPR000595">
    <property type="entry name" value="cNMP-bd_dom"/>
</dbReference>
<dbReference type="Pfam" id="PF13545">
    <property type="entry name" value="HTH_Crp_2"/>
    <property type="match status" value="1"/>
</dbReference>
<dbReference type="InterPro" id="IPR018490">
    <property type="entry name" value="cNMP-bd_dom_sf"/>
</dbReference>
<feature type="domain" description="Cyclic nucleotide-binding" evidence="4">
    <location>
        <begin position="3"/>
        <end position="70"/>
    </location>
</feature>
<sequence>MNPLPFTDPKLLDEIKRFTRTKTIKAGETLISPGDKVVFVPIVLKGVLRIIRQGGGDKEIFLYHLYPGQTCAMAINCCQADKISAVKAIAEDDTEVLQVPVNLIDDWFKYPEWKMFVNSTYGQRFTELIEVVDLIAFSNMDKQVLHYLQQRGRAAGTKKISITHQQIADELHTHREAISRLLRTMEEKNLVRLGRNTIELL</sequence>
<dbReference type="AlphaFoldDB" id="A0A839SM53"/>
<dbReference type="OrthoDB" id="9776746at2"/>
<feature type="domain" description="HTH crp-type" evidence="5">
    <location>
        <begin position="138"/>
        <end position="201"/>
    </location>
</feature>
<dbReference type="SUPFAM" id="SSF46785">
    <property type="entry name" value="Winged helix' DNA-binding domain"/>
    <property type="match status" value="1"/>
</dbReference>
<dbReference type="PROSITE" id="PS51063">
    <property type="entry name" value="HTH_CRP_2"/>
    <property type="match status" value="1"/>
</dbReference>
<dbReference type="InterPro" id="IPR014710">
    <property type="entry name" value="RmlC-like_jellyroll"/>
</dbReference>
<keyword evidence="7" id="KW-1185">Reference proteome</keyword>
<keyword evidence="1" id="KW-0805">Transcription regulation</keyword>
<evidence type="ECO:0000256" key="3">
    <source>
        <dbReference type="ARBA" id="ARBA00023163"/>
    </source>
</evidence>